<dbReference type="Proteomes" id="UP000198680">
    <property type="component" value="Unassembled WGS sequence"/>
</dbReference>
<dbReference type="EMBL" id="FNHE01000002">
    <property type="protein sequence ID" value="SDL85491.1"/>
    <property type="molecule type" value="Genomic_DNA"/>
</dbReference>
<evidence type="ECO:0000256" key="1">
    <source>
        <dbReference type="SAM" id="MobiDB-lite"/>
    </source>
</evidence>
<name>A0A1G9NGK3_9ACTN</name>
<evidence type="ECO:0000313" key="2">
    <source>
        <dbReference type="EMBL" id="SDL85491.1"/>
    </source>
</evidence>
<sequence>MNTYDPADSIVYVHMAPESDPWSRPVVQTQRCTTLPTGYANQSPRTRLRTDSRSVGMPSRRSRRSA</sequence>
<protein>
    <submittedName>
        <fullName evidence="2">Uncharacterized protein</fullName>
    </submittedName>
</protein>
<reference evidence="3" key="1">
    <citation type="submission" date="2016-10" db="EMBL/GenBank/DDBJ databases">
        <authorList>
            <person name="Varghese N."/>
            <person name="Submissions S."/>
        </authorList>
    </citation>
    <scope>NUCLEOTIDE SEQUENCE [LARGE SCALE GENOMIC DNA]</scope>
    <source>
        <strain evidence="3">DSM 45419</strain>
    </source>
</reference>
<feature type="region of interest" description="Disordered" evidence="1">
    <location>
        <begin position="34"/>
        <end position="66"/>
    </location>
</feature>
<feature type="compositionally biased region" description="Polar residues" evidence="1">
    <location>
        <begin position="34"/>
        <end position="45"/>
    </location>
</feature>
<gene>
    <name evidence="2" type="ORF">SAMN05660642_01026</name>
</gene>
<organism evidence="2 3">
    <name type="scientific">Geodermatophilus siccatus</name>
    <dbReference type="NCBI Taxonomy" id="1137991"/>
    <lineage>
        <taxon>Bacteria</taxon>
        <taxon>Bacillati</taxon>
        <taxon>Actinomycetota</taxon>
        <taxon>Actinomycetes</taxon>
        <taxon>Geodermatophilales</taxon>
        <taxon>Geodermatophilaceae</taxon>
        <taxon>Geodermatophilus</taxon>
    </lineage>
</organism>
<evidence type="ECO:0000313" key="3">
    <source>
        <dbReference type="Proteomes" id="UP000198680"/>
    </source>
</evidence>
<dbReference type="AlphaFoldDB" id="A0A1G9NGK3"/>
<accession>A0A1G9NGK3</accession>
<proteinExistence type="predicted"/>
<keyword evidence="3" id="KW-1185">Reference proteome</keyword>